<keyword evidence="3" id="KW-1185">Reference proteome</keyword>
<feature type="domain" description="GST N-terminal" evidence="1">
    <location>
        <begin position="12"/>
        <end position="92"/>
    </location>
</feature>
<protein>
    <recommendedName>
        <fullName evidence="1">GST N-terminal domain-containing protein</fullName>
    </recommendedName>
</protein>
<organism evidence="2 3">
    <name type="scientific">Vanrija pseudolonga</name>
    <dbReference type="NCBI Taxonomy" id="143232"/>
    <lineage>
        <taxon>Eukaryota</taxon>
        <taxon>Fungi</taxon>
        <taxon>Dikarya</taxon>
        <taxon>Basidiomycota</taxon>
        <taxon>Agaricomycotina</taxon>
        <taxon>Tremellomycetes</taxon>
        <taxon>Trichosporonales</taxon>
        <taxon>Trichosporonaceae</taxon>
        <taxon>Vanrija</taxon>
    </lineage>
</organism>
<evidence type="ECO:0000313" key="2">
    <source>
        <dbReference type="EMBL" id="WOO79837.1"/>
    </source>
</evidence>
<evidence type="ECO:0000313" key="3">
    <source>
        <dbReference type="Proteomes" id="UP000827549"/>
    </source>
</evidence>
<dbReference type="SUPFAM" id="SSF52833">
    <property type="entry name" value="Thioredoxin-like"/>
    <property type="match status" value="1"/>
</dbReference>
<dbReference type="SUPFAM" id="SSF47616">
    <property type="entry name" value="GST C-terminal domain-like"/>
    <property type="match status" value="1"/>
</dbReference>
<evidence type="ECO:0000259" key="1">
    <source>
        <dbReference type="PROSITE" id="PS50404"/>
    </source>
</evidence>
<dbReference type="InterPro" id="IPR036282">
    <property type="entry name" value="Glutathione-S-Trfase_C_sf"/>
</dbReference>
<dbReference type="Proteomes" id="UP000827549">
    <property type="component" value="Chromosome 2"/>
</dbReference>
<name>A0AAF0Y4E9_9TREE</name>
<dbReference type="Gene3D" id="1.20.1050.10">
    <property type="match status" value="1"/>
</dbReference>
<dbReference type="PROSITE" id="PS50404">
    <property type="entry name" value="GST_NTER"/>
    <property type="match status" value="1"/>
</dbReference>
<dbReference type="InterPro" id="IPR036249">
    <property type="entry name" value="Thioredoxin-like_sf"/>
</dbReference>
<sequence>MTVTPYILYGLTGKKGSTKNGGPHTLKTKVDLAILGVPHTDIPQTFPQIRNELAEASGNPKVTVPTLKVGDEYITDSWVIAEWLEAKHGTAERSLFYGPEGKAYAKFLETWANNDLANEIRPFGGPNAYATSDAAVQEWLVANKQGGDDTALKAAVARLDDPEFVEKQTGAARAKLATLEKHLAALKAEGKGPFVAGDKITHGDAIIFGWLAGSYGRREIGDKIWRNSEIPLVGEWADAVIKATGINP</sequence>
<dbReference type="AlphaFoldDB" id="A0AAF0Y4E9"/>
<dbReference type="InterPro" id="IPR004045">
    <property type="entry name" value="Glutathione_S-Trfase_N"/>
</dbReference>
<dbReference type="RefSeq" id="XP_062625869.1">
    <property type="nucleotide sequence ID" value="XM_062769885.1"/>
</dbReference>
<reference evidence="2" key="1">
    <citation type="submission" date="2023-10" db="EMBL/GenBank/DDBJ databases">
        <authorList>
            <person name="Noh H."/>
        </authorList>
    </citation>
    <scope>NUCLEOTIDE SEQUENCE</scope>
    <source>
        <strain evidence="2">DUCC4014</strain>
    </source>
</reference>
<dbReference type="Pfam" id="PF13409">
    <property type="entry name" value="GST_N_2"/>
    <property type="match status" value="1"/>
</dbReference>
<dbReference type="EMBL" id="CP086715">
    <property type="protein sequence ID" value="WOO79837.1"/>
    <property type="molecule type" value="Genomic_DNA"/>
</dbReference>
<dbReference type="Gene3D" id="3.40.30.10">
    <property type="entry name" value="Glutaredoxin"/>
    <property type="match status" value="1"/>
</dbReference>
<gene>
    <name evidence="2" type="ORF">LOC62_02G003352</name>
</gene>
<dbReference type="Pfam" id="PF13410">
    <property type="entry name" value="GST_C_2"/>
    <property type="match status" value="1"/>
</dbReference>
<proteinExistence type="predicted"/>
<dbReference type="GeneID" id="87806596"/>
<accession>A0AAF0Y4E9</accession>